<dbReference type="OrthoDB" id="1060854at2759"/>
<feature type="compositionally biased region" description="Low complexity" evidence="1">
    <location>
        <begin position="299"/>
        <end position="308"/>
    </location>
</feature>
<proteinExistence type="predicted"/>
<feature type="compositionally biased region" description="Low complexity" evidence="1">
    <location>
        <begin position="251"/>
        <end position="265"/>
    </location>
</feature>
<dbReference type="AlphaFoldDB" id="A0A177WA12"/>
<gene>
    <name evidence="2" type="ORF">BDEG_20707</name>
</gene>
<sequence>MAVFDLKNTSAADTIQLVAGYLHHITQLNDAVPRSRVLTRFHARTIPSIDIQGYLARILKYAPCGSECILAVLIYFDRMTQGSLMADSTAGLSFIPLINPTLQDSSTPAAADATADLARQHHAGTTVEPIKHSIVINSYNIHRLLITGVMVAVKFLSDVFYTNSHIAKVGGLPVQELNRLEIEFLLYNEFNLNIKAGQLQECGNWLLNFELDRQTLMEPVVSSSFKQGWTESNNPLLKAVDHIAGANTEPTDSSITKSLSDSSIDPVTSASFQVPESTHQAPQSDQQPQEHATKHSHPSSHFSGFPMSQQQELVQKNTSFDSFQSLTPLHGGLSNGSSSIDIGSNALQSQSDGVVVTSPSFMFPNTFLNAIQTPNLQRQSALYHSYAPHNNCILLRQPTAPVSKMTRRSRHLAFLPSFVHSGLAIDGRGDTLVGHPSAVIQDDMMDDYHVNPAMWRFSDTTKPCHVGLGSYARAFGAVKASVYKLHLCRKLNHLPRLHGRVQTPYRQRQNTNRAEKSYKNRFKRAYLNWYRSHIQQFNVISRHTCSRSVDQITQRCLACHSNTEVPSGSEVQSAESMNSLQPEVSNNISNTPTLDISTTPEAILDAAAAESTTSPTCPFG</sequence>
<feature type="compositionally biased region" description="Polar residues" evidence="1">
    <location>
        <begin position="266"/>
        <end position="290"/>
    </location>
</feature>
<reference evidence="2 3" key="2">
    <citation type="submission" date="2016-05" db="EMBL/GenBank/DDBJ databases">
        <title>Lineage-specific infection strategies underlie the spectrum of fungal disease in amphibians.</title>
        <authorList>
            <person name="Cuomo C.A."/>
            <person name="Farrer R.A."/>
            <person name="James T."/>
            <person name="Longcore J."/>
            <person name="Birren B."/>
        </authorList>
    </citation>
    <scope>NUCLEOTIDE SEQUENCE [LARGE SCALE GENOMIC DNA]</scope>
    <source>
        <strain evidence="2 3">JEL423</strain>
    </source>
</reference>
<evidence type="ECO:0000313" key="3">
    <source>
        <dbReference type="Proteomes" id="UP000077115"/>
    </source>
</evidence>
<dbReference type="GO" id="GO:0016538">
    <property type="term" value="F:cyclin-dependent protein serine/threonine kinase regulator activity"/>
    <property type="evidence" value="ECO:0007669"/>
    <property type="project" value="TreeGrafter"/>
</dbReference>
<name>A0A177WA12_BATDL</name>
<dbReference type="Pfam" id="PF08613">
    <property type="entry name" value="Cyclin"/>
    <property type="match status" value="2"/>
</dbReference>
<dbReference type="GO" id="GO:0005634">
    <property type="term" value="C:nucleus"/>
    <property type="evidence" value="ECO:0007669"/>
    <property type="project" value="TreeGrafter"/>
</dbReference>
<evidence type="ECO:0000313" key="2">
    <source>
        <dbReference type="EMBL" id="OAJ36544.1"/>
    </source>
</evidence>
<dbReference type="PANTHER" id="PTHR15615:SF94">
    <property type="entry name" value="PHO85 CYCLIN-6-RELATED"/>
    <property type="match status" value="1"/>
</dbReference>
<dbReference type="STRING" id="403673.A0A177WA12"/>
<evidence type="ECO:0008006" key="4">
    <source>
        <dbReference type="Google" id="ProtNLM"/>
    </source>
</evidence>
<dbReference type="GO" id="GO:0019901">
    <property type="term" value="F:protein kinase binding"/>
    <property type="evidence" value="ECO:0007669"/>
    <property type="project" value="InterPro"/>
</dbReference>
<dbReference type="VEuPathDB" id="FungiDB:BDEG_20707"/>
<feature type="region of interest" description="Disordered" evidence="1">
    <location>
        <begin position="248"/>
        <end position="313"/>
    </location>
</feature>
<protein>
    <recommendedName>
        <fullName evidence="4">Cyclin</fullName>
    </recommendedName>
</protein>
<dbReference type="InterPro" id="IPR013922">
    <property type="entry name" value="Cyclin_PHO80-like"/>
</dbReference>
<evidence type="ECO:0000256" key="1">
    <source>
        <dbReference type="SAM" id="MobiDB-lite"/>
    </source>
</evidence>
<feature type="region of interest" description="Disordered" evidence="1">
    <location>
        <begin position="563"/>
        <end position="586"/>
    </location>
</feature>
<organism evidence="2 3">
    <name type="scientific">Batrachochytrium dendrobatidis (strain JEL423)</name>
    <dbReference type="NCBI Taxonomy" id="403673"/>
    <lineage>
        <taxon>Eukaryota</taxon>
        <taxon>Fungi</taxon>
        <taxon>Fungi incertae sedis</taxon>
        <taxon>Chytridiomycota</taxon>
        <taxon>Chytridiomycota incertae sedis</taxon>
        <taxon>Chytridiomycetes</taxon>
        <taxon>Rhizophydiales</taxon>
        <taxon>Rhizophydiales incertae sedis</taxon>
        <taxon>Batrachochytrium</taxon>
    </lineage>
</organism>
<dbReference type="eggNOG" id="KOG1674">
    <property type="taxonomic scope" value="Eukaryota"/>
</dbReference>
<dbReference type="EMBL" id="DS022300">
    <property type="protein sequence ID" value="OAJ36544.1"/>
    <property type="molecule type" value="Genomic_DNA"/>
</dbReference>
<dbReference type="Proteomes" id="UP000077115">
    <property type="component" value="Unassembled WGS sequence"/>
</dbReference>
<dbReference type="GO" id="GO:0000307">
    <property type="term" value="C:cyclin-dependent protein kinase holoenzyme complex"/>
    <property type="evidence" value="ECO:0007669"/>
    <property type="project" value="TreeGrafter"/>
</dbReference>
<dbReference type="CDD" id="cd20558">
    <property type="entry name" value="CYCLIN_ScPCL7-like"/>
    <property type="match status" value="1"/>
</dbReference>
<accession>A0A177WA12</accession>
<dbReference type="PANTHER" id="PTHR15615">
    <property type="match status" value="1"/>
</dbReference>
<dbReference type="Gene3D" id="1.10.472.10">
    <property type="entry name" value="Cyclin-like"/>
    <property type="match status" value="1"/>
</dbReference>
<reference evidence="2 3" key="1">
    <citation type="submission" date="2006-10" db="EMBL/GenBank/DDBJ databases">
        <title>The Genome Sequence of Batrachochytrium dendrobatidis JEL423.</title>
        <authorList>
            <consortium name="The Broad Institute Genome Sequencing Platform"/>
            <person name="Birren B."/>
            <person name="Lander E."/>
            <person name="Galagan J."/>
            <person name="Cuomo C."/>
            <person name="Devon K."/>
            <person name="Jaffe D."/>
            <person name="Butler J."/>
            <person name="Alvarez P."/>
            <person name="Gnerre S."/>
            <person name="Grabherr M."/>
            <person name="Kleber M."/>
            <person name="Mauceli E."/>
            <person name="Brockman W."/>
            <person name="Young S."/>
            <person name="LaButti K."/>
            <person name="Sykes S."/>
            <person name="DeCaprio D."/>
            <person name="Crawford M."/>
            <person name="Koehrsen M."/>
            <person name="Engels R."/>
            <person name="Montgomery P."/>
            <person name="Pearson M."/>
            <person name="Howarth C."/>
            <person name="Larson L."/>
            <person name="White J."/>
            <person name="O'Leary S."/>
            <person name="Kodira C."/>
            <person name="Zeng Q."/>
            <person name="Yandava C."/>
            <person name="Alvarado L."/>
            <person name="Longcore J."/>
            <person name="James T."/>
        </authorList>
    </citation>
    <scope>NUCLEOTIDE SEQUENCE [LARGE SCALE GENOMIC DNA]</scope>
    <source>
        <strain evidence="2 3">JEL423</strain>
    </source>
</reference>